<proteinExistence type="inferred from homology"/>
<feature type="repeat" description="PPR" evidence="3">
    <location>
        <begin position="343"/>
        <end position="377"/>
    </location>
</feature>
<dbReference type="SUPFAM" id="SSF81901">
    <property type="entry name" value="HCP-like"/>
    <property type="match status" value="1"/>
</dbReference>
<reference evidence="4" key="1">
    <citation type="journal article" date="2023" name="GigaByte">
        <title>Genome assembly of the bearded iris, Iris pallida Lam.</title>
        <authorList>
            <person name="Bruccoleri R.E."/>
            <person name="Oakeley E.J."/>
            <person name="Faust A.M.E."/>
            <person name="Altorfer M."/>
            <person name="Dessus-Babus S."/>
            <person name="Burckhardt D."/>
            <person name="Oertli M."/>
            <person name="Naumann U."/>
            <person name="Petersen F."/>
            <person name="Wong J."/>
        </authorList>
    </citation>
    <scope>NUCLEOTIDE SEQUENCE</scope>
    <source>
        <strain evidence="4">GSM-AAB239-AS_SAM_17_03QT</strain>
    </source>
</reference>
<dbReference type="Proteomes" id="UP001140949">
    <property type="component" value="Unassembled WGS sequence"/>
</dbReference>
<comment type="similarity">
    <text evidence="1">Belongs to the PPR family. P subfamily.</text>
</comment>
<dbReference type="Pfam" id="PF13041">
    <property type="entry name" value="PPR_2"/>
    <property type="match status" value="2"/>
</dbReference>
<dbReference type="InterPro" id="IPR050667">
    <property type="entry name" value="PPR-containing_protein"/>
</dbReference>
<evidence type="ECO:0000313" key="4">
    <source>
        <dbReference type="EMBL" id="KAJ6826041.1"/>
    </source>
</evidence>
<keyword evidence="5" id="KW-1185">Reference proteome</keyword>
<reference evidence="4" key="2">
    <citation type="submission" date="2023-04" db="EMBL/GenBank/DDBJ databases">
        <authorList>
            <person name="Bruccoleri R.E."/>
            <person name="Oakeley E.J."/>
            <person name="Faust A.-M."/>
            <person name="Dessus-Babus S."/>
            <person name="Altorfer M."/>
            <person name="Burckhardt D."/>
            <person name="Oertli M."/>
            <person name="Naumann U."/>
            <person name="Petersen F."/>
            <person name="Wong J."/>
        </authorList>
    </citation>
    <scope>NUCLEOTIDE SEQUENCE</scope>
    <source>
        <strain evidence="4">GSM-AAB239-AS_SAM_17_03QT</strain>
        <tissue evidence="4">Leaf</tissue>
    </source>
</reference>
<gene>
    <name evidence="4" type="ORF">M6B38_374295</name>
</gene>
<organism evidence="4 5">
    <name type="scientific">Iris pallida</name>
    <name type="common">Sweet iris</name>
    <dbReference type="NCBI Taxonomy" id="29817"/>
    <lineage>
        <taxon>Eukaryota</taxon>
        <taxon>Viridiplantae</taxon>
        <taxon>Streptophyta</taxon>
        <taxon>Embryophyta</taxon>
        <taxon>Tracheophyta</taxon>
        <taxon>Spermatophyta</taxon>
        <taxon>Magnoliopsida</taxon>
        <taxon>Liliopsida</taxon>
        <taxon>Asparagales</taxon>
        <taxon>Iridaceae</taxon>
        <taxon>Iridoideae</taxon>
        <taxon>Irideae</taxon>
        <taxon>Iris</taxon>
    </lineage>
</organism>
<feature type="repeat" description="PPR" evidence="3">
    <location>
        <begin position="308"/>
        <end position="342"/>
    </location>
</feature>
<accession>A0AAX6GCU9</accession>
<feature type="repeat" description="PPR" evidence="3">
    <location>
        <begin position="237"/>
        <end position="272"/>
    </location>
</feature>
<dbReference type="Gene3D" id="1.25.40.10">
    <property type="entry name" value="Tetratricopeptide repeat domain"/>
    <property type="match status" value="3"/>
</dbReference>
<name>A0AAX6GCU9_IRIPA</name>
<dbReference type="InterPro" id="IPR002885">
    <property type="entry name" value="PPR_rpt"/>
</dbReference>
<dbReference type="GO" id="GO:0016301">
    <property type="term" value="F:kinase activity"/>
    <property type="evidence" value="ECO:0007669"/>
    <property type="project" value="UniProtKB-KW"/>
</dbReference>
<keyword evidence="4" id="KW-0808">Transferase</keyword>
<dbReference type="PANTHER" id="PTHR47939:SF5">
    <property type="entry name" value="PENTACOTRIPEPTIDE-REPEAT REGION OF PRORP DOMAIN-CONTAINING PROTEIN"/>
    <property type="match status" value="1"/>
</dbReference>
<comment type="caution">
    <text evidence="4">The sequence shown here is derived from an EMBL/GenBank/DDBJ whole genome shotgun (WGS) entry which is preliminary data.</text>
</comment>
<dbReference type="AlphaFoldDB" id="A0AAX6GCU9"/>
<evidence type="ECO:0000256" key="2">
    <source>
        <dbReference type="ARBA" id="ARBA00022737"/>
    </source>
</evidence>
<dbReference type="NCBIfam" id="TIGR00756">
    <property type="entry name" value="PPR"/>
    <property type="match status" value="3"/>
</dbReference>
<dbReference type="EMBL" id="JANAVB010021198">
    <property type="protein sequence ID" value="KAJ6826041.1"/>
    <property type="molecule type" value="Genomic_DNA"/>
</dbReference>
<dbReference type="PANTHER" id="PTHR47939">
    <property type="entry name" value="MEMBRANE-ASSOCIATED SALT-INDUCIBLE PROTEIN-LIKE"/>
    <property type="match status" value="1"/>
</dbReference>
<evidence type="ECO:0000256" key="1">
    <source>
        <dbReference type="ARBA" id="ARBA00007626"/>
    </source>
</evidence>
<dbReference type="Pfam" id="PF01535">
    <property type="entry name" value="PPR"/>
    <property type="match status" value="1"/>
</dbReference>
<protein>
    <submittedName>
        <fullName evidence="4">Leucine-rich repeat receptor-like serine/threonine-protein kinase</fullName>
    </submittedName>
</protein>
<dbReference type="InterPro" id="IPR011990">
    <property type="entry name" value="TPR-like_helical_dom_sf"/>
</dbReference>
<keyword evidence="4" id="KW-0418">Kinase</keyword>
<keyword evidence="4" id="KW-0675">Receptor</keyword>
<dbReference type="PROSITE" id="PS51375">
    <property type="entry name" value="PPR"/>
    <property type="match status" value="3"/>
</dbReference>
<sequence length="492" mass="54904">MSSTLLLEKSSSKLLPKAPPTPADIDRLAELIKSHPPHLPLDPVLLPHLPLLSSSPAVLPTLLSRLFLSHSPSSKSLNLFLFSLAHSPTIPPHPASLDSVVHSLSRSRHFPQAISLFSQINSHHHPPPSPRTLSILLSRHAKFRPFEETLHAFLSLERTYSDAAAPFGYPHFNALLRAFCSLGRVPEARSLFVRLHSRFPPHPSTLNTLLLGFKEAGNLLAFDVFFHDAVLRGFSPDVVTYNIRIDAYCKMNRFGFALALYRELLLRDDLSPTVETLTTLVHGAGITKDPAKARQLFDEIPERGLVVDRGAYNALMGALVRGGDFAGAVKLSDEMEEKGFGLDDVSYYTLFCGLRKKGDLEGVCGLYRKMAGKGLVPRVRTVMLLMKFFCESKRCDLGLELWEYLVERGCCPHPHALDLLATGLCGSDRVGEAYKCFKQLAERGRWPSVRSVQLLERVLRRSKEGGKLEELKKMMESLPPKQMQNLEEEDVM</sequence>
<evidence type="ECO:0000313" key="5">
    <source>
        <dbReference type="Proteomes" id="UP001140949"/>
    </source>
</evidence>
<evidence type="ECO:0000256" key="3">
    <source>
        <dbReference type="PROSITE-ProRule" id="PRU00708"/>
    </source>
</evidence>
<keyword evidence="2" id="KW-0677">Repeat</keyword>